<evidence type="ECO:0000256" key="2">
    <source>
        <dbReference type="ARBA" id="ARBA00022475"/>
    </source>
</evidence>
<evidence type="ECO:0000256" key="4">
    <source>
        <dbReference type="ARBA" id="ARBA00022989"/>
    </source>
</evidence>
<evidence type="ECO:0000313" key="8">
    <source>
        <dbReference type="Proteomes" id="UP000322981"/>
    </source>
</evidence>
<accession>A0A5M8FBN9</accession>
<dbReference type="PANTHER" id="PTHR30086:SF16">
    <property type="entry name" value="AMINO ACID EFFLUX PERMEASE RHTB FAMILY"/>
    <property type="match status" value="1"/>
</dbReference>
<feature type="transmembrane region" description="Helical" evidence="6">
    <location>
        <begin position="150"/>
        <end position="176"/>
    </location>
</feature>
<dbReference type="AlphaFoldDB" id="A0A5M8FBN9"/>
<dbReference type="GO" id="GO:0015171">
    <property type="term" value="F:amino acid transmembrane transporter activity"/>
    <property type="evidence" value="ECO:0007669"/>
    <property type="project" value="TreeGrafter"/>
</dbReference>
<organism evidence="7 8">
    <name type="scientific">Thiohalocapsa marina</name>
    <dbReference type="NCBI Taxonomy" id="424902"/>
    <lineage>
        <taxon>Bacteria</taxon>
        <taxon>Pseudomonadati</taxon>
        <taxon>Pseudomonadota</taxon>
        <taxon>Gammaproteobacteria</taxon>
        <taxon>Chromatiales</taxon>
        <taxon>Chromatiaceae</taxon>
        <taxon>Thiohalocapsa</taxon>
    </lineage>
</organism>
<protein>
    <submittedName>
        <fullName evidence="7">LysE family translocator</fullName>
    </submittedName>
</protein>
<evidence type="ECO:0000256" key="6">
    <source>
        <dbReference type="SAM" id="Phobius"/>
    </source>
</evidence>
<keyword evidence="4 6" id="KW-1133">Transmembrane helix</keyword>
<dbReference type="PANTHER" id="PTHR30086">
    <property type="entry name" value="ARGININE EXPORTER PROTEIN ARGO"/>
    <property type="match status" value="1"/>
</dbReference>
<evidence type="ECO:0000256" key="3">
    <source>
        <dbReference type="ARBA" id="ARBA00022692"/>
    </source>
</evidence>
<comment type="caution">
    <text evidence="7">The sequence shown here is derived from an EMBL/GenBank/DDBJ whole genome shotgun (WGS) entry which is preliminary data.</text>
</comment>
<feature type="transmembrane region" description="Helical" evidence="6">
    <location>
        <begin position="49"/>
        <end position="74"/>
    </location>
</feature>
<dbReference type="InterPro" id="IPR001123">
    <property type="entry name" value="LeuE-type"/>
</dbReference>
<feature type="transmembrane region" description="Helical" evidence="6">
    <location>
        <begin position="188"/>
        <end position="206"/>
    </location>
</feature>
<dbReference type="EMBL" id="VWXX01000055">
    <property type="protein sequence ID" value="KAA6182059.1"/>
    <property type="molecule type" value="Genomic_DNA"/>
</dbReference>
<sequence>MTLEAWLSLTLLCLLGAMTPGPSLAVVLGNLMRGGRAAGLAASLAHGLAVGLYALLTVAGLAAMVAASPLLFALMQLGAAGYLGYLAYGALGHRSSSAGVSQEQARPAHHGSPAREGFLIAFLNPKLAVFMLALFAPFTTADQGLAAKLVLVLTVGGIDALWYATLVLVIVQAGLLPRLERHTGLIERLFGVLLLALAVFGTSRALEGLSASAPWPF</sequence>
<evidence type="ECO:0000256" key="5">
    <source>
        <dbReference type="ARBA" id="ARBA00023136"/>
    </source>
</evidence>
<evidence type="ECO:0000256" key="1">
    <source>
        <dbReference type="ARBA" id="ARBA00004651"/>
    </source>
</evidence>
<proteinExistence type="predicted"/>
<dbReference type="GO" id="GO:0005886">
    <property type="term" value="C:plasma membrane"/>
    <property type="evidence" value="ECO:0007669"/>
    <property type="project" value="UniProtKB-SubCell"/>
</dbReference>
<keyword evidence="5 6" id="KW-0472">Membrane</keyword>
<name>A0A5M8FBN9_9GAMM</name>
<dbReference type="Proteomes" id="UP000322981">
    <property type="component" value="Unassembled WGS sequence"/>
</dbReference>
<keyword evidence="3 6" id="KW-0812">Transmembrane</keyword>
<dbReference type="OrthoDB" id="581870at2"/>
<reference evidence="7 8" key="1">
    <citation type="submission" date="2019-09" db="EMBL/GenBank/DDBJ databases">
        <title>Whole-genome sequence of the purple sulfur bacterium Thiohalocapsa marina DSM 19078.</title>
        <authorList>
            <person name="Kyndt J.A."/>
            <person name="Meyer T.E."/>
        </authorList>
    </citation>
    <scope>NUCLEOTIDE SEQUENCE [LARGE SCALE GENOMIC DNA]</scope>
    <source>
        <strain evidence="7 8">DSM 19078</strain>
    </source>
</reference>
<feature type="transmembrane region" description="Helical" evidence="6">
    <location>
        <begin position="118"/>
        <end position="138"/>
    </location>
</feature>
<comment type="subcellular location">
    <subcellularLocation>
        <location evidence="1">Cell membrane</location>
        <topology evidence="1">Multi-pass membrane protein</topology>
    </subcellularLocation>
</comment>
<dbReference type="Pfam" id="PF01810">
    <property type="entry name" value="LysE"/>
    <property type="match status" value="1"/>
</dbReference>
<keyword evidence="8" id="KW-1185">Reference proteome</keyword>
<gene>
    <name evidence="7" type="ORF">F2Q65_18540</name>
</gene>
<keyword evidence="2" id="KW-1003">Cell membrane</keyword>
<evidence type="ECO:0000313" key="7">
    <source>
        <dbReference type="EMBL" id="KAA6182059.1"/>
    </source>
</evidence>
<dbReference type="RefSeq" id="WP_150094881.1">
    <property type="nucleotide sequence ID" value="NZ_VWXX01000055.1"/>
</dbReference>